<evidence type="ECO:0000313" key="2">
    <source>
        <dbReference type="Proteomes" id="UP000001634"/>
    </source>
</evidence>
<geneLocation type="plasmid" evidence="1 2">
    <name>cp9</name>
</geneLocation>
<reference evidence="1 2" key="2">
    <citation type="journal article" date="2012" name="J. Bacteriol.">
        <title>Whole-Genome Sequences of Borrelia bissettii, Borrelia valaisiana, and Borrelia spielmanii.</title>
        <authorList>
            <person name="Schutzer S.E."/>
            <person name="Fraser-Liggett C.M."/>
            <person name="Qiu W.G."/>
            <person name="Kraiczy P."/>
            <person name="Mongodin E.F."/>
            <person name="Dunn J.J."/>
            <person name="Luft B.J."/>
            <person name="Casjens S.R."/>
        </authorList>
    </citation>
    <scope>NUCLEOTIDE SEQUENCE [LARGE SCALE GENOMIC DNA]</scope>
    <source>
        <strain evidence="1 2">DN127</strain>
    </source>
</reference>
<dbReference type="KEGG" id="bbs:BbiDN127_C0011"/>
<gene>
    <name evidence="1" type="ordered locus">BbiDN127_C0011</name>
</gene>
<sequence>MSLLTRDTEKKLLKKKINECKGLYNKNKDIHYLSLTG</sequence>
<reference key="1">
    <citation type="submission" date="2011-06" db="EMBL/GenBank/DDBJ databases">
        <authorList>
            <person name="Mongodin E.F."/>
            <person name="Casjens S.R."/>
            <person name="Fraser-Liggett C.M."/>
            <person name="Qiu W.-G."/>
            <person name="Dunn J.J."/>
            <person name="Luft B.J."/>
            <person name="Schutzer S.E."/>
        </authorList>
    </citation>
    <scope>NUCLEOTIDE SEQUENCE</scope>
    <source>
        <strain>DN127</strain>
    </source>
</reference>
<dbReference type="AlphaFoldDB" id="G0ANX7"/>
<organism evidence="1 2">
    <name type="scientific">Borrelia bissettiae (strain DSM 17990 / CIP 109136 / DN127)</name>
    <name type="common">Borreliella bissettiae</name>
    <dbReference type="NCBI Taxonomy" id="521010"/>
    <lineage>
        <taxon>Bacteria</taxon>
        <taxon>Pseudomonadati</taxon>
        <taxon>Spirochaetota</taxon>
        <taxon>Spirochaetia</taxon>
        <taxon>Spirochaetales</taxon>
        <taxon>Borreliaceae</taxon>
        <taxon>Borreliella</taxon>
    </lineage>
</organism>
<keyword evidence="1" id="KW-0614">Plasmid</keyword>
<name>G0ANX7_BORBD</name>
<dbReference type="Proteomes" id="UP000001634">
    <property type="component" value="Plasmid cp9"/>
</dbReference>
<protein>
    <submittedName>
        <fullName evidence="1">Uncharacterized protein</fullName>
    </submittedName>
</protein>
<accession>G0ANX7</accession>
<keyword evidence="2" id="KW-1185">Reference proteome</keyword>
<dbReference type="HOGENOM" id="CLU_3340819_0_0_12"/>
<evidence type="ECO:0000313" key="1">
    <source>
        <dbReference type="EMBL" id="AEL19403.1"/>
    </source>
</evidence>
<dbReference type="EMBL" id="CP002755">
    <property type="protein sequence ID" value="AEL19403.1"/>
    <property type="molecule type" value="Genomic_DNA"/>
</dbReference>
<proteinExistence type="predicted"/>